<reference evidence="1" key="2">
    <citation type="journal article" date="2023" name="IMA Fungus">
        <title>Comparative genomic study of the Penicillium genus elucidates a diverse pangenome and 15 lateral gene transfer events.</title>
        <authorList>
            <person name="Petersen C."/>
            <person name="Sorensen T."/>
            <person name="Nielsen M.R."/>
            <person name="Sondergaard T.E."/>
            <person name="Sorensen J.L."/>
            <person name="Fitzpatrick D.A."/>
            <person name="Frisvad J.C."/>
            <person name="Nielsen K.L."/>
        </authorList>
    </citation>
    <scope>NUCLEOTIDE SEQUENCE</scope>
    <source>
        <strain evidence="1">IBT 23319</strain>
    </source>
</reference>
<evidence type="ECO:0000313" key="2">
    <source>
        <dbReference type="Proteomes" id="UP001147733"/>
    </source>
</evidence>
<proteinExistence type="predicted"/>
<dbReference type="RefSeq" id="XP_056498951.1">
    <property type="nucleotide sequence ID" value="XM_056645510.1"/>
</dbReference>
<comment type="caution">
    <text evidence="1">The sequence shown here is derived from an EMBL/GenBank/DDBJ whole genome shotgun (WGS) entry which is preliminary data.</text>
</comment>
<dbReference type="InterPro" id="IPR002110">
    <property type="entry name" value="Ankyrin_rpt"/>
</dbReference>
<protein>
    <recommendedName>
        <fullName evidence="3">Ankyrin repeat protein</fullName>
    </recommendedName>
</protein>
<sequence>MDAAEERRRAIPAGLVVSGCGRHCLEDVRRGVNWAAEKSPRHLADALQKGIRGAVREFDEEITFYLVAEAEAPLEDVDPWHLSFMKSLRLWEALIKRGWNINQRSTREPQNKRYRLIDFVCNREDLVDWLLDHGATLDDGEKDTYFTPPILQVVAENGSVDLYKRLQKLGAPHGPRELHVAVKKSCLGIHMPMVRFLVDEIGCDVNQLDGDEYFNVSYTNMFYGPPLWWAIQDSTGGEDAVRFLLQRGADPYLNGMDFMKDAEKRKNTGVLEVMQEWKDGKIPVQKKD</sequence>
<dbReference type="EMBL" id="JAPQKT010000006">
    <property type="protein sequence ID" value="KAJ5226586.1"/>
    <property type="molecule type" value="Genomic_DNA"/>
</dbReference>
<keyword evidence="2" id="KW-1185">Reference proteome</keyword>
<name>A0A9W9NVG5_PENCI</name>
<reference evidence="1" key="1">
    <citation type="submission" date="2022-11" db="EMBL/GenBank/DDBJ databases">
        <authorList>
            <person name="Petersen C."/>
        </authorList>
    </citation>
    <scope>NUCLEOTIDE SEQUENCE</scope>
    <source>
        <strain evidence="1">IBT 23319</strain>
    </source>
</reference>
<evidence type="ECO:0000313" key="1">
    <source>
        <dbReference type="EMBL" id="KAJ5226586.1"/>
    </source>
</evidence>
<dbReference type="Pfam" id="PF00023">
    <property type="entry name" value="Ank"/>
    <property type="match status" value="1"/>
</dbReference>
<dbReference type="Proteomes" id="UP001147733">
    <property type="component" value="Unassembled WGS sequence"/>
</dbReference>
<dbReference type="PROSITE" id="PS51257">
    <property type="entry name" value="PROKAR_LIPOPROTEIN"/>
    <property type="match status" value="1"/>
</dbReference>
<dbReference type="OrthoDB" id="426293at2759"/>
<gene>
    <name evidence="1" type="ORF">N7469_006592</name>
</gene>
<dbReference type="GeneID" id="81384677"/>
<organism evidence="1 2">
    <name type="scientific">Penicillium citrinum</name>
    <dbReference type="NCBI Taxonomy" id="5077"/>
    <lineage>
        <taxon>Eukaryota</taxon>
        <taxon>Fungi</taxon>
        <taxon>Dikarya</taxon>
        <taxon>Ascomycota</taxon>
        <taxon>Pezizomycotina</taxon>
        <taxon>Eurotiomycetes</taxon>
        <taxon>Eurotiomycetidae</taxon>
        <taxon>Eurotiales</taxon>
        <taxon>Aspergillaceae</taxon>
        <taxon>Penicillium</taxon>
    </lineage>
</organism>
<dbReference type="Gene3D" id="1.25.40.20">
    <property type="entry name" value="Ankyrin repeat-containing domain"/>
    <property type="match status" value="1"/>
</dbReference>
<dbReference type="SMART" id="SM00248">
    <property type="entry name" value="ANK"/>
    <property type="match status" value="3"/>
</dbReference>
<dbReference type="AlphaFoldDB" id="A0A9W9NVG5"/>
<dbReference type="SUPFAM" id="SSF48403">
    <property type="entry name" value="Ankyrin repeat"/>
    <property type="match status" value="1"/>
</dbReference>
<accession>A0A9W9NVG5</accession>
<dbReference type="InterPro" id="IPR036770">
    <property type="entry name" value="Ankyrin_rpt-contain_sf"/>
</dbReference>
<evidence type="ECO:0008006" key="3">
    <source>
        <dbReference type="Google" id="ProtNLM"/>
    </source>
</evidence>